<feature type="transmembrane region" description="Helical" evidence="1">
    <location>
        <begin position="6"/>
        <end position="28"/>
    </location>
</feature>
<evidence type="ECO:0000313" key="2">
    <source>
        <dbReference type="EMBL" id="MBF5060239.1"/>
    </source>
</evidence>
<keyword evidence="1" id="KW-0472">Membrane</keyword>
<organism evidence="2 3">
    <name type="scientific">Candidatus Neptunichlamydia vexilliferae</name>
    <dbReference type="NCBI Taxonomy" id="1651774"/>
    <lineage>
        <taxon>Bacteria</taxon>
        <taxon>Pseudomonadati</taxon>
        <taxon>Chlamydiota</taxon>
        <taxon>Chlamydiia</taxon>
        <taxon>Parachlamydiales</taxon>
        <taxon>Simkaniaceae</taxon>
        <taxon>Candidatus Neptunichlamydia</taxon>
    </lineage>
</organism>
<accession>A0ABS0B1I0</accession>
<keyword evidence="1" id="KW-0812">Transmembrane</keyword>
<evidence type="ECO:0000256" key="1">
    <source>
        <dbReference type="SAM" id="Phobius"/>
    </source>
</evidence>
<keyword evidence="3" id="KW-1185">Reference proteome</keyword>
<protein>
    <submittedName>
        <fullName evidence="2">Uncharacterized protein</fullName>
    </submittedName>
</protein>
<gene>
    <name evidence="2" type="ORF">NEPTK9_001772</name>
</gene>
<proteinExistence type="predicted"/>
<dbReference type="EMBL" id="JAAEJV010000101">
    <property type="protein sequence ID" value="MBF5060239.1"/>
    <property type="molecule type" value="Genomic_DNA"/>
</dbReference>
<evidence type="ECO:0000313" key="3">
    <source>
        <dbReference type="Proteomes" id="UP001194714"/>
    </source>
</evidence>
<reference evidence="2 3" key="1">
    <citation type="submission" date="2020-01" db="EMBL/GenBank/DDBJ databases">
        <title>Draft genome sequence of Cand. Neptunochlamydia vexilliferae K9.</title>
        <authorList>
            <person name="Schulz F."/>
            <person name="Koestlbacher S."/>
            <person name="Wascher F."/>
            <person name="Pizzetti I."/>
            <person name="Horn M."/>
        </authorList>
    </citation>
    <scope>NUCLEOTIDE SEQUENCE [LARGE SCALE GENOMIC DNA]</scope>
    <source>
        <strain evidence="2 3">K9</strain>
    </source>
</reference>
<name>A0ABS0B1I0_9BACT</name>
<keyword evidence="1" id="KW-1133">Transmembrane helix</keyword>
<comment type="caution">
    <text evidence="2">The sequence shown here is derived from an EMBL/GenBank/DDBJ whole genome shotgun (WGS) entry which is preliminary data.</text>
</comment>
<dbReference type="Proteomes" id="UP001194714">
    <property type="component" value="Unassembled WGS sequence"/>
</dbReference>
<sequence>MIYTGIIAYHMLTGAFVLVTHLSVPLFFPCIFLSKRAVDGFESSLRYTLSDIESATHSVIQIANIARYVLPITGATIGASIGFAIGKHFEPSQSVEEQTDND</sequence>